<reference evidence="1" key="1">
    <citation type="journal article" date="2015" name="Nature">
        <title>Complex archaea that bridge the gap between prokaryotes and eukaryotes.</title>
        <authorList>
            <person name="Spang A."/>
            <person name="Saw J.H."/>
            <person name="Jorgensen S.L."/>
            <person name="Zaremba-Niedzwiedzka K."/>
            <person name="Martijn J."/>
            <person name="Lind A.E."/>
            <person name="van Eijk R."/>
            <person name="Schleper C."/>
            <person name="Guy L."/>
            <person name="Ettema T.J."/>
        </authorList>
    </citation>
    <scope>NUCLEOTIDE SEQUENCE</scope>
</reference>
<protein>
    <submittedName>
        <fullName evidence="1">Uncharacterized protein</fullName>
    </submittedName>
</protein>
<accession>A0A0F9MQ23</accession>
<dbReference type="AlphaFoldDB" id="A0A0F9MQ23"/>
<gene>
    <name evidence="1" type="ORF">LCGC14_1355500</name>
</gene>
<comment type="caution">
    <text evidence="1">The sequence shown here is derived from an EMBL/GenBank/DDBJ whole genome shotgun (WGS) entry which is preliminary data.</text>
</comment>
<sequence>MTKRNAKIVIVKKRNAENVANQKASVLIGTPIICAVKGVYDR</sequence>
<name>A0A0F9MQ23_9ZZZZ</name>
<proteinExistence type="predicted"/>
<evidence type="ECO:0000313" key="1">
    <source>
        <dbReference type="EMBL" id="KKM78880.1"/>
    </source>
</evidence>
<organism evidence="1">
    <name type="scientific">marine sediment metagenome</name>
    <dbReference type="NCBI Taxonomy" id="412755"/>
    <lineage>
        <taxon>unclassified sequences</taxon>
        <taxon>metagenomes</taxon>
        <taxon>ecological metagenomes</taxon>
    </lineage>
</organism>
<dbReference type="EMBL" id="LAZR01008419">
    <property type="protein sequence ID" value="KKM78880.1"/>
    <property type="molecule type" value="Genomic_DNA"/>
</dbReference>